<evidence type="ECO:0000313" key="3">
    <source>
        <dbReference type="EMBL" id="MYN42461.1"/>
    </source>
</evidence>
<dbReference type="Pfam" id="PF13986">
    <property type="entry name" value="DUF4224"/>
    <property type="match status" value="1"/>
</dbReference>
<feature type="region of interest" description="Disordered" evidence="1">
    <location>
        <begin position="69"/>
        <end position="91"/>
    </location>
</feature>
<feature type="domain" description="DUF4224" evidence="2">
    <location>
        <begin position="24"/>
        <end position="67"/>
    </location>
</feature>
<evidence type="ECO:0000313" key="4">
    <source>
        <dbReference type="Proteomes" id="UP000466332"/>
    </source>
</evidence>
<dbReference type="Proteomes" id="UP000466332">
    <property type="component" value="Unassembled WGS sequence"/>
</dbReference>
<evidence type="ECO:0000256" key="1">
    <source>
        <dbReference type="SAM" id="MobiDB-lite"/>
    </source>
</evidence>
<proteinExistence type="predicted"/>
<reference evidence="3 4" key="1">
    <citation type="submission" date="2019-12" db="EMBL/GenBank/DDBJ databases">
        <title>Novel species isolated from a subtropical stream in China.</title>
        <authorList>
            <person name="Lu H."/>
        </authorList>
    </citation>
    <scope>NUCLEOTIDE SEQUENCE [LARGE SCALE GENOMIC DNA]</scope>
    <source>
        <strain evidence="3 4">FT109W</strain>
    </source>
</reference>
<comment type="caution">
    <text evidence="3">The sequence shown here is derived from an EMBL/GenBank/DDBJ whole genome shotgun (WGS) entry which is preliminary data.</text>
</comment>
<name>A0ABW9WMZ9_9BURK</name>
<evidence type="ECO:0000259" key="2">
    <source>
        <dbReference type="Pfam" id="PF13986"/>
    </source>
</evidence>
<gene>
    <name evidence="3" type="ORF">GTP55_24270</name>
</gene>
<protein>
    <submittedName>
        <fullName evidence="3">DUF4224 domain-containing protein</fullName>
    </submittedName>
</protein>
<dbReference type="InterPro" id="IPR025319">
    <property type="entry name" value="DUF4224"/>
</dbReference>
<sequence>MNDTKEIENLLRKLEELQSTPSTFLTPDDIAVLTGRKSKSRQIEALRQMGVPFFVNGTGHPIVARTAVEGGPAGKAAPPPKKWSPKVLNSG</sequence>
<organism evidence="3 4">
    <name type="scientific">Duganella margarita</name>
    <dbReference type="NCBI Taxonomy" id="2692170"/>
    <lineage>
        <taxon>Bacteria</taxon>
        <taxon>Pseudomonadati</taxon>
        <taxon>Pseudomonadota</taxon>
        <taxon>Betaproteobacteria</taxon>
        <taxon>Burkholderiales</taxon>
        <taxon>Oxalobacteraceae</taxon>
        <taxon>Telluria group</taxon>
        <taxon>Duganella</taxon>
    </lineage>
</organism>
<keyword evidence="4" id="KW-1185">Reference proteome</keyword>
<accession>A0ABW9WMZ9</accession>
<dbReference type="EMBL" id="WWCS01000021">
    <property type="protein sequence ID" value="MYN42461.1"/>
    <property type="molecule type" value="Genomic_DNA"/>
</dbReference>